<sequence>MRQIKARLREDHAGNHGPDLGLGFDSNQSSVLDFGASLDLNPDSNQVPENVRRRATEAVLGSSRNRHGELSQPRRLPLNTRSDSLTWKLHVKPTALCPDKAPPGFLIAIAVQAAIRVAIRSSS</sequence>
<evidence type="ECO:0000313" key="2">
    <source>
        <dbReference type="EMBL" id="GBP87941.1"/>
    </source>
</evidence>
<organism evidence="2 3">
    <name type="scientific">Eumeta variegata</name>
    <name type="common">Bagworm moth</name>
    <name type="synonym">Eumeta japonica</name>
    <dbReference type="NCBI Taxonomy" id="151549"/>
    <lineage>
        <taxon>Eukaryota</taxon>
        <taxon>Metazoa</taxon>
        <taxon>Ecdysozoa</taxon>
        <taxon>Arthropoda</taxon>
        <taxon>Hexapoda</taxon>
        <taxon>Insecta</taxon>
        <taxon>Pterygota</taxon>
        <taxon>Neoptera</taxon>
        <taxon>Endopterygota</taxon>
        <taxon>Lepidoptera</taxon>
        <taxon>Glossata</taxon>
        <taxon>Ditrysia</taxon>
        <taxon>Tineoidea</taxon>
        <taxon>Psychidae</taxon>
        <taxon>Oiketicinae</taxon>
        <taxon>Eumeta</taxon>
    </lineage>
</organism>
<evidence type="ECO:0000313" key="3">
    <source>
        <dbReference type="Proteomes" id="UP000299102"/>
    </source>
</evidence>
<comment type="caution">
    <text evidence="2">The sequence shown here is derived from an EMBL/GenBank/DDBJ whole genome shotgun (WGS) entry which is preliminary data.</text>
</comment>
<accession>A0A4C1ZGH9</accession>
<gene>
    <name evidence="2" type="ORF">EVAR_66365_1</name>
</gene>
<protein>
    <submittedName>
        <fullName evidence="2">Uncharacterized protein</fullName>
    </submittedName>
</protein>
<proteinExistence type="predicted"/>
<reference evidence="2 3" key="1">
    <citation type="journal article" date="2019" name="Commun. Biol.">
        <title>The bagworm genome reveals a unique fibroin gene that provides high tensile strength.</title>
        <authorList>
            <person name="Kono N."/>
            <person name="Nakamura H."/>
            <person name="Ohtoshi R."/>
            <person name="Tomita M."/>
            <person name="Numata K."/>
            <person name="Arakawa K."/>
        </authorList>
    </citation>
    <scope>NUCLEOTIDE SEQUENCE [LARGE SCALE GENOMIC DNA]</scope>
</reference>
<feature type="region of interest" description="Disordered" evidence="1">
    <location>
        <begin position="1"/>
        <end position="22"/>
    </location>
</feature>
<evidence type="ECO:0000256" key="1">
    <source>
        <dbReference type="SAM" id="MobiDB-lite"/>
    </source>
</evidence>
<name>A0A4C1ZGH9_EUMVA</name>
<dbReference type="Proteomes" id="UP000299102">
    <property type="component" value="Unassembled WGS sequence"/>
</dbReference>
<keyword evidence="3" id="KW-1185">Reference proteome</keyword>
<dbReference type="EMBL" id="BGZK01001896">
    <property type="protein sequence ID" value="GBP87941.1"/>
    <property type="molecule type" value="Genomic_DNA"/>
</dbReference>
<dbReference type="AlphaFoldDB" id="A0A4C1ZGH9"/>
<feature type="region of interest" description="Disordered" evidence="1">
    <location>
        <begin position="57"/>
        <end position="77"/>
    </location>
</feature>